<dbReference type="PANTHER" id="PTHR30273">
    <property type="entry name" value="PERIPLASMIC SIGNAL SENSOR AND SIGMA FACTOR ACTIVATOR FECR-RELATED"/>
    <property type="match status" value="1"/>
</dbReference>
<protein>
    <submittedName>
        <fullName evidence="4">FecR domain-containing protein</fullName>
    </submittedName>
</protein>
<dbReference type="Pfam" id="PF16344">
    <property type="entry name" value="FecR_C"/>
    <property type="match status" value="1"/>
</dbReference>
<feature type="domain" description="FecR protein" evidence="2">
    <location>
        <begin position="125"/>
        <end position="215"/>
    </location>
</feature>
<dbReference type="Gene3D" id="2.60.120.1440">
    <property type="match status" value="1"/>
</dbReference>
<comment type="caution">
    <text evidence="4">The sequence shown here is derived from an EMBL/GenBank/DDBJ whole genome shotgun (WGS) entry which is preliminary data.</text>
</comment>
<dbReference type="Gene3D" id="3.55.50.30">
    <property type="match status" value="1"/>
</dbReference>
<keyword evidence="5" id="KW-1185">Reference proteome</keyword>
<reference evidence="4 5" key="1">
    <citation type="submission" date="2023-12" db="EMBL/GenBank/DDBJ databases">
        <title>Friends and Foes: Symbiotic and Algicidal bacterial influence on Karenia brevis blooms.</title>
        <authorList>
            <person name="Fei C."/>
            <person name="Mohamed A.R."/>
            <person name="Booker A."/>
            <person name="Arshad M."/>
            <person name="Klass S."/>
            <person name="Ahn S."/>
            <person name="Gilbert P.M."/>
            <person name="Heil C.A."/>
            <person name="Martinez J.M."/>
            <person name="Amin S.A."/>
        </authorList>
    </citation>
    <scope>NUCLEOTIDE SEQUENCE [LARGE SCALE GENOMIC DNA]</scope>
    <source>
        <strain evidence="4 5">CE15</strain>
    </source>
</reference>
<accession>A0ABU8EW75</accession>
<gene>
    <name evidence="4" type="ORF">WAE96_16085</name>
</gene>
<organism evidence="4 5">
    <name type="scientific">Pseudoalteromonas spongiae</name>
    <dbReference type="NCBI Taxonomy" id="298657"/>
    <lineage>
        <taxon>Bacteria</taxon>
        <taxon>Pseudomonadati</taxon>
        <taxon>Pseudomonadota</taxon>
        <taxon>Gammaproteobacteria</taxon>
        <taxon>Alteromonadales</taxon>
        <taxon>Pseudoalteromonadaceae</taxon>
        <taxon>Pseudoalteromonas</taxon>
    </lineage>
</organism>
<feature type="transmembrane region" description="Helical" evidence="1">
    <location>
        <begin position="94"/>
        <end position="112"/>
    </location>
</feature>
<dbReference type="Proteomes" id="UP001382455">
    <property type="component" value="Unassembled WGS sequence"/>
</dbReference>
<keyword evidence="1" id="KW-0812">Transmembrane</keyword>
<dbReference type="EMBL" id="JBAWKS010000002">
    <property type="protein sequence ID" value="MEI4551193.1"/>
    <property type="molecule type" value="Genomic_DNA"/>
</dbReference>
<sequence length="328" mass="36827">MNRQTLAIQAQANKYIELEKLGFNADQRAEFKDWLNACEAHQTAYQESKHVDALLAQFNESELTTESTATTLLKPQSEHIRTTERTVWLKNYRAIAACCALFMISVLSYHFVPNMFSQQPFVAEYQSTRGELLEYTLPDNSHITLDAKTQLSLAFNDKQRLSQLTSGRVLFDVESDKARPFVVNAGNTKITVLGTRFSVDKKANQVRVAVAHGKVAVQMNEHNVVLNQGEVALINGNSIKRDAMAHANVGAWQQGRLVFNNEPLLNALHTFKRYHNRDVIFTDAHAEQLRLSGVFSASELDGFVNMLPHALAVEAKIINNQIVISSKK</sequence>
<dbReference type="InterPro" id="IPR012373">
    <property type="entry name" value="Ferrdict_sens_TM"/>
</dbReference>
<dbReference type="PANTHER" id="PTHR30273:SF2">
    <property type="entry name" value="PROTEIN FECR"/>
    <property type="match status" value="1"/>
</dbReference>
<evidence type="ECO:0000313" key="4">
    <source>
        <dbReference type="EMBL" id="MEI4551193.1"/>
    </source>
</evidence>
<evidence type="ECO:0000259" key="2">
    <source>
        <dbReference type="Pfam" id="PF04773"/>
    </source>
</evidence>
<evidence type="ECO:0000256" key="1">
    <source>
        <dbReference type="SAM" id="Phobius"/>
    </source>
</evidence>
<feature type="domain" description="Protein FecR C-terminal" evidence="3">
    <location>
        <begin position="256"/>
        <end position="324"/>
    </location>
</feature>
<dbReference type="Pfam" id="PF04773">
    <property type="entry name" value="FecR"/>
    <property type="match status" value="1"/>
</dbReference>
<dbReference type="InterPro" id="IPR032508">
    <property type="entry name" value="FecR_C"/>
</dbReference>
<dbReference type="InterPro" id="IPR006860">
    <property type="entry name" value="FecR"/>
</dbReference>
<name>A0ABU8EW75_9GAMM</name>
<keyword evidence="1" id="KW-1133">Transmembrane helix</keyword>
<proteinExistence type="predicted"/>
<evidence type="ECO:0000313" key="5">
    <source>
        <dbReference type="Proteomes" id="UP001382455"/>
    </source>
</evidence>
<dbReference type="PIRSF" id="PIRSF018266">
    <property type="entry name" value="FecR"/>
    <property type="match status" value="1"/>
</dbReference>
<evidence type="ECO:0000259" key="3">
    <source>
        <dbReference type="Pfam" id="PF16344"/>
    </source>
</evidence>
<dbReference type="RefSeq" id="WP_336436209.1">
    <property type="nucleotide sequence ID" value="NZ_JBAWKS010000002.1"/>
</dbReference>
<keyword evidence="1" id="KW-0472">Membrane</keyword>